<dbReference type="AlphaFoldDB" id="A0A5J4VQG0"/>
<organism evidence="3 4">
    <name type="scientific">Streblomastix strix</name>
    <dbReference type="NCBI Taxonomy" id="222440"/>
    <lineage>
        <taxon>Eukaryota</taxon>
        <taxon>Metamonada</taxon>
        <taxon>Preaxostyla</taxon>
        <taxon>Oxymonadida</taxon>
        <taxon>Streblomastigidae</taxon>
        <taxon>Streblomastix</taxon>
    </lineage>
</organism>
<feature type="domain" description="SWIM-type" evidence="2">
    <location>
        <begin position="220"/>
        <end position="266"/>
    </location>
</feature>
<reference evidence="3 4" key="1">
    <citation type="submission" date="2019-03" db="EMBL/GenBank/DDBJ databases">
        <title>Single cell metagenomics reveals metabolic interactions within the superorganism composed of flagellate Streblomastix strix and complex community of Bacteroidetes bacteria on its surface.</title>
        <authorList>
            <person name="Treitli S.C."/>
            <person name="Kolisko M."/>
            <person name="Husnik F."/>
            <person name="Keeling P."/>
            <person name="Hampl V."/>
        </authorList>
    </citation>
    <scope>NUCLEOTIDE SEQUENCE [LARGE SCALE GENOMIC DNA]</scope>
    <source>
        <strain evidence="3">ST1C</strain>
    </source>
</reference>
<evidence type="ECO:0000259" key="2">
    <source>
        <dbReference type="PROSITE" id="PS50966"/>
    </source>
</evidence>
<name>A0A5J4VQG0_9EUKA</name>
<dbReference type="PROSITE" id="PS50966">
    <property type="entry name" value="ZF_SWIM"/>
    <property type="match status" value="1"/>
</dbReference>
<evidence type="ECO:0000256" key="1">
    <source>
        <dbReference type="PROSITE-ProRule" id="PRU00325"/>
    </source>
</evidence>
<proteinExistence type="predicted"/>
<sequence>DELTEVLLVITERGALITRRQQENDFSDIFKKTNLLGLLIILALKDSNRTQTAQAIMSRYKPKPKSDIFSSKRSTSVNHSQSLKQFASSSIISAKDEDQFILSAHLRNILTFSYAKKSSGTSDEMRITIYNTFSRILPMLLHLNVQHQNHSLQSGLLYSRQEKQRANLYGTIRNTQKERIVDISSSSNETDEKLEKNNEILCSILTALSFLCEEAKNKQYFIKLKKMHEDIAPFIHIYCGCQKNQAQSYRFASSCQHAVASVFHALGEACVDSKEIVQYLIQNHSIIKHITDALVGIKLSNAINPSNSLSSLQVSNSNSKLLSTTTPLPINSSTQPSNQRINSFPNVQHTSPQILIEKSLFLMWVMLHDNNDLINKFALSPNIIQQVVNFLKYIPDQNQSLKQLHGKQLSNQLCEYQIEKNQSQIIRIKQRSLCVLMVMEQVTSQPLAEEMVLNMKFAHSLCNLITCAGGYEIDDYVLSWAMCDIALLLMTLIAEVPKTAHEGHTSNRRLAKEVVTQMERTGIVEECNALLFVACNENLKMQALWVLTIKNL</sequence>
<dbReference type="Proteomes" id="UP000324800">
    <property type="component" value="Unassembled WGS sequence"/>
</dbReference>
<dbReference type="EMBL" id="SNRW01005609">
    <property type="protein sequence ID" value="KAA6384731.1"/>
    <property type="molecule type" value="Genomic_DNA"/>
</dbReference>
<feature type="non-terminal residue" evidence="3">
    <location>
        <position position="1"/>
    </location>
</feature>
<dbReference type="InterPro" id="IPR007527">
    <property type="entry name" value="Znf_SWIM"/>
</dbReference>
<comment type="caution">
    <text evidence="3">The sequence shown here is derived from an EMBL/GenBank/DDBJ whole genome shotgun (WGS) entry which is preliminary data.</text>
</comment>
<keyword evidence="1" id="KW-0862">Zinc</keyword>
<accession>A0A5J4VQG0</accession>
<protein>
    <recommendedName>
        <fullName evidence="2">SWIM-type domain-containing protein</fullName>
    </recommendedName>
</protein>
<evidence type="ECO:0000313" key="4">
    <source>
        <dbReference type="Proteomes" id="UP000324800"/>
    </source>
</evidence>
<keyword evidence="1" id="KW-0479">Metal-binding</keyword>
<evidence type="ECO:0000313" key="3">
    <source>
        <dbReference type="EMBL" id="KAA6384731.1"/>
    </source>
</evidence>
<dbReference type="GO" id="GO:0008270">
    <property type="term" value="F:zinc ion binding"/>
    <property type="evidence" value="ECO:0007669"/>
    <property type="project" value="UniProtKB-KW"/>
</dbReference>
<gene>
    <name evidence="3" type="ORF">EZS28_019740</name>
</gene>
<keyword evidence="1" id="KW-0863">Zinc-finger</keyword>